<protein>
    <recommendedName>
        <fullName evidence="5">Transporter</fullName>
    </recommendedName>
</protein>
<organism evidence="2 4">
    <name type="scientific">Haloferax gibbonsii</name>
    <dbReference type="NCBI Taxonomy" id="35746"/>
    <lineage>
        <taxon>Archaea</taxon>
        <taxon>Methanobacteriati</taxon>
        <taxon>Methanobacteriota</taxon>
        <taxon>Stenosarchaea group</taxon>
        <taxon>Halobacteria</taxon>
        <taxon>Halobacteriales</taxon>
        <taxon>Haloferacaceae</taxon>
        <taxon>Haloferax</taxon>
    </lineage>
</organism>
<reference evidence="4" key="1">
    <citation type="journal article" date="2015" name="J. Biotechnol.">
        <title>Complete genome sequence of Haloferax gibbonsii strain ARA6, a potential producer of polyhydroxyalkanoates and halocins isolated from Araruama, Rio de Janeiro, Brasil.</title>
        <authorList>
            <person name="Pinto L.H."/>
            <person name="D'Alincourt Carvalho-Assef A.P."/>
            <person name="Vieira R.P."/>
            <person name="Clementino M.M."/>
            <person name="Albano R.M."/>
        </authorList>
    </citation>
    <scope>NUCLEOTIDE SEQUENCE [LARGE SCALE GENOMIC DNA]</scope>
    <source>
        <strain evidence="4">ARA6</strain>
    </source>
</reference>
<keyword evidence="1" id="KW-0812">Transmembrane</keyword>
<reference evidence="2" key="2">
    <citation type="submission" date="2015-06" db="EMBL/GenBank/DDBJ databases">
        <authorList>
            <person name="Hoefler B.C."/>
            <person name="Straight P.D."/>
        </authorList>
    </citation>
    <scope>NUCLEOTIDE SEQUENCE [LARGE SCALE GENOMIC DNA]</scope>
    <source>
        <strain evidence="2">ARA6</strain>
    </source>
</reference>
<dbReference type="Proteomes" id="UP000066124">
    <property type="component" value="Chromosome"/>
</dbReference>
<dbReference type="GeneID" id="59460343"/>
<evidence type="ECO:0000313" key="2">
    <source>
        <dbReference type="EMBL" id="AKU08081.1"/>
    </source>
</evidence>
<dbReference type="EMBL" id="CP011947">
    <property type="protein sequence ID" value="AKU08081.1"/>
    <property type="molecule type" value="Genomic_DNA"/>
</dbReference>
<gene>
    <name evidence="2" type="ORF">ABY42_10130</name>
    <name evidence="3" type="ORF">HfgLR_13450</name>
</gene>
<dbReference type="AlphaFoldDB" id="A0A0K1IUE2"/>
<evidence type="ECO:0000256" key="1">
    <source>
        <dbReference type="SAM" id="Phobius"/>
    </source>
</evidence>
<keyword evidence="1" id="KW-1133">Transmembrane helix</keyword>
<name>A0A0K1IUE2_HALGI</name>
<reference evidence="3" key="3">
    <citation type="journal article" date="2021" name="Front. Microbiol.">
        <title>Cellular and Genomic Properties of Haloferax gibbonsii LR2-5, the Host of Euryarchaeal Virus HFTV1.</title>
        <authorList>
            <person name="Tittes C."/>
            <person name="Schwarzer S."/>
            <person name="Pfeiffer F."/>
            <person name="Dyall-Smith M."/>
            <person name="Rodriguez-Franco M."/>
            <person name="Oksanen H.M."/>
            <person name="Quax T.E.F."/>
        </authorList>
    </citation>
    <scope>NUCLEOTIDE SEQUENCE</scope>
    <source>
        <strain evidence="3">LR2-5</strain>
    </source>
</reference>
<accession>A0A0K1IUE2</accession>
<keyword evidence="1" id="KW-0472">Membrane</keyword>
<dbReference type="RefSeq" id="WP_004976054.1">
    <property type="nucleotide sequence ID" value="NZ_CP011947.1"/>
</dbReference>
<evidence type="ECO:0000313" key="4">
    <source>
        <dbReference type="Proteomes" id="UP000066124"/>
    </source>
</evidence>
<dbReference type="KEGG" id="hgi:ABY42_10130"/>
<dbReference type="EMBL" id="CP063205">
    <property type="protein sequence ID" value="QOS12818.1"/>
    <property type="molecule type" value="Genomic_DNA"/>
</dbReference>
<proteinExistence type="predicted"/>
<dbReference type="Proteomes" id="UP000663064">
    <property type="component" value="Chromosome"/>
</dbReference>
<sequence>MTRLETVVDVICDQRDRFPLFVAIGIVMGLLLGFSLLYLEPGTAAYAIALVDVGLVAVTVVGFGGGFWLCTKRSVED</sequence>
<evidence type="ECO:0008006" key="5">
    <source>
        <dbReference type="Google" id="ProtNLM"/>
    </source>
</evidence>
<feature type="transmembrane region" description="Helical" evidence="1">
    <location>
        <begin position="20"/>
        <end position="39"/>
    </location>
</feature>
<evidence type="ECO:0000313" key="3">
    <source>
        <dbReference type="EMBL" id="QOS12818.1"/>
    </source>
</evidence>
<feature type="transmembrane region" description="Helical" evidence="1">
    <location>
        <begin position="45"/>
        <end position="70"/>
    </location>
</feature>
<dbReference type="PATRIC" id="fig|35746.4.peg.2159"/>